<evidence type="ECO:0008006" key="3">
    <source>
        <dbReference type="Google" id="ProtNLM"/>
    </source>
</evidence>
<keyword evidence="1" id="KW-0226">DNA condensation</keyword>
<evidence type="ECO:0000256" key="1">
    <source>
        <dbReference type="ARBA" id="ARBA00023067"/>
    </source>
</evidence>
<name>E4YM94_OIKDI</name>
<dbReference type="PANTHER" id="PTHR14222:SF2">
    <property type="entry name" value="CONDENSIN COMPLEX SUBUNIT 1"/>
    <property type="match status" value="1"/>
</dbReference>
<dbReference type="GO" id="GO:0010032">
    <property type="term" value="P:meiotic chromosome condensation"/>
    <property type="evidence" value="ECO:0007669"/>
    <property type="project" value="TreeGrafter"/>
</dbReference>
<dbReference type="Proteomes" id="UP000011014">
    <property type="component" value="Unassembled WGS sequence"/>
</dbReference>
<dbReference type="GO" id="GO:0007076">
    <property type="term" value="P:mitotic chromosome condensation"/>
    <property type="evidence" value="ECO:0007669"/>
    <property type="project" value="InterPro"/>
</dbReference>
<organism evidence="2">
    <name type="scientific">Oikopleura dioica</name>
    <name type="common">Tunicate</name>
    <dbReference type="NCBI Taxonomy" id="34765"/>
    <lineage>
        <taxon>Eukaryota</taxon>
        <taxon>Metazoa</taxon>
        <taxon>Chordata</taxon>
        <taxon>Tunicata</taxon>
        <taxon>Appendicularia</taxon>
        <taxon>Copelata</taxon>
        <taxon>Oikopleuridae</taxon>
        <taxon>Oikopleura</taxon>
    </lineage>
</organism>
<proteinExistence type="predicted"/>
<reference evidence="2" key="1">
    <citation type="journal article" date="2010" name="Science">
        <title>Plasticity of animal genome architecture unmasked by rapid evolution of a pelagic tunicate.</title>
        <authorList>
            <person name="Denoeud F."/>
            <person name="Henriet S."/>
            <person name="Mungpakdee S."/>
            <person name="Aury J.M."/>
            <person name="Da Silva C."/>
            <person name="Brinkmann H."/>
            <person name="Mikhaleva J."/>
            <person name="Olsen L.C."/>
            <person name="Jubin C."/>
            <person name="Canestro C."/>
            <person name="Bouquet J.M."/>
            <person name="Danks G."/>
            <person name="Poulain J."/>
            <person name="Campsteijn C."/>
            <person name="Adamski M."/>
            <person name="Cross I."/>
            <person name="Yadetie F."/>
            <person name="Muffato M."/>
            <person name="Louis A."/>
            <person name="Butcher S."/>
            <person name="Tsagkogeorga G."/>
            <person name="Konrad A."/>
            <person name="Singh S."/>
            <person name="Jensen M.F."/>
            <person name="Cong E.H."/>
            <person name="Eikeseth-Otteraa H."/>
            <person name="Noel B."/>
            <person name="Anthouard V."/>
            <person name="Porcel B.M."/>
            <person name="Kachouri-Lafond R."/>
            <person name="Nishino A."/>
            <person name="Ugolini M."/>
            <person name="Chourrout P."/>
            <person name="Nishida H."/>
            <person name="Aasland R."/>
            <person name="Huzurbazar S."/>
            <person name="Westhof E."/>
            <person name="Delsuc F."/>
            <person name="Lehrach H."/>
            <person name="Reinhardt R."/>
            <person name="Weissenbach J."/>
            <person name="Roy S.W."/>
            <person name="Artiguenave F."/>
            <person name="Postlethwait J.H."/>
            <person name="Manak J.R."/>
            <person name="Thompson E.M."/>
            <person name="Jaillon O."/>
            <person name="Du Pasquier L."/>
            <person name="Boudinot P."/>
            <person name="Liberles D.A."/>
            <person name="Volff J.N."/>
            <person name="Philippe H."/>
            <person name="Lenhard B."/>
            <person name="Roest Crollius H."/>
            <person name="Wincker P."/>
            <person name="Chourrout D."/>
        </authorList>
    </citation>
    <scope>NUCLEOTIDE SEQUENCE [LARGE SCALE GENOMIC DNA]</scope>
</reference>
<dbReference type="EMBL" id="FN654807">
    <property type="protein sequence ID" value="CBY36605.1"/>
    <property type="molecule type" value="Genomic_DNA"/>
</dbReference>
<dbReference type="PANTHER" id="PTHR14222">
    <property type="entry name" value="CONDENSIN"/>
    <property type="match status" value="1"/>
</dbReference>
<protein>
    <recommendedName>
        <fullName evidence="3">Condensin complex subunit 1 C-terminal domain-containing protein</fullName>
    </recommendedName>
</protein>
<dbReference type="GO" id="GO:0000796">
    <property type="term" value="C:condensin complex"/>
    <property type="evidence" value="ECO:0007669"/>
    <property type="project" value="TreeGrafter"/>
</dbReference>
<gene>
    <name evidence="2" type="ORF">GSOID_T00029620001</name>
</gene>
<dbReference type="AlphaFoldDB" id="E4YM94"/>
<evidence type="ECO:0000313" key="2">
    <source>
        <dbReference type="EMBL" id="CBY36605.1"/>
    </source>
</evidence>
<dbReference type="InterPro" id="IPR016024">
    <property type="entry name" value="ARM-type_fold"/>
</dbReference>
<dbReference type="InterPro" id="IPR011989">
    <property type="entry name" value="ARM-like"/>
</dbReference>
<dbReference type="SUPFAM" id="SSF48371">
    <property type="entry name" value="ARM repeat"/>
    <property type="match status" value="1"/>
</dbReference>
<dbReference type="Gene3D" id="1.25.10.10">
    <property type="entry name" value="Leucine-rich Repeat Variant"/>
    <property type="match status" value="1"/>
</dbReference>
<accession>E4YM94</accession>
<dbReference type="GO" id="GO:0042393">
    <property type="term" value="F:histone binding"/>
    <property type="evidence" value="ECO:0007669"/>
    <property type="project" value="TreeGrafter"/>
</dbReference>
<dbReference type="GO" id="GO:0000779">
    <property type="term" value="C:condensed chromosome, centromeric region"/>
    <property type="evidence" value="ECO:0007669"/>
    <property type="project" value="TreeGrafter"/>
</dbReference>
<sequence>MSALLLEANDLEVTKSQPVLVLFFGLLAKKRPETTALLIGTLEHVIAESNEKYWLCEACLSMMSQIYIHVTREEIKERNNCFEDVRRSQSNDSPDKIIRNGDNDFDVINVKSRSFGILVGHLHNKNALIRTFVLKLFTAILREVPLPHVGDFQDRIIQRFHDKSPLVRKCAVNTFISIIVNNQLVDQLKHISTLREQVASNCNPTTQKTIELLLADSETLLGHITSGSDIILTNYLNSSIASDVMFSINWFYQLTVIGIEHATLGGFQKMITHVWNLDKCIREFAICCFKDVFVSATSSDEHKTVALIHFVEKSNNAEAASIAKMVQTIKLSEGAREFIWDIAFCKEFGQIASSYQAAALALVAIVCYG</sequence>
<dbReference type="InterPro" id="IPR026971">
    <property type="entry name" value="CND1/NCAPD3"/>
</dbReference>